<feature type="repeat" description="TPR" evidence="8">
    <location>
        <begin position="215"/>
        <end position="248"/>
    </location>
</feature>
<dbReference type="UniPathway" id="UPA00378"/>
<dbReference type="PATRIC" id="fig|1125411.7.peg.1264"/>
<feature type="repeat" description="TPR" evidence="8">
    <location>
        <begin position="283"/>
        <end position="316"/>
    </location>
</feature>
<evidence type="ECO:0000256" key="3">
    <source>
        <dbReference type="ARBA" id="ARBA00011970"/>
    </source>
</evidence>
<dbReference type="SUPFAM" id="SSF53756">
    <property type="entry name" value="UDP-Glycosyltransferase/glycogen phosphorylase"/>
    <property type="match status" value="1"/>
</dbReference>
<dbReference type="PROSITE" id="PS50005">
    <property type="entry name" value="TPR"/>
    <property type="match status" value="10"/>
</dbReference>
<dbReference type="GO" id="GO:0006493">
    <property type="term" value="P:protein O-linked glycosylation"/>
    <property type="evidence" value="ECO:0007669"/>
    <property type="project" value="InterPro"/>
</dbReference>
<keyword evidence="4" id="KW-0328">Glycosyltransferase</keyword>
<dbReference type="GO" id="GO:0097363">
    <property type="term" value="F:protein O-acetylglucosaminyltransferase activity"/>
    <property type="evidence" value="ECO:0007669"/>
    <property type="project" value="UniProtKB-EC"/>
</dbReference>
<dbReference type="KEGG" id="tsn:W908_06395"/>
<dbReference type="InterPro" id="IPR011990">
    <property type="entry name" value="TPR-like_helical_dom_sf"/>
</dbReference>
<dbReference type="Pfam" id="PF13844">
    <property type="entry name" value="Glyco_transf_41"/>
    <property type="match status" value="2"/>
</dbReference>
<dbReference type="PROSITE" id="PS50293">
    <property type="entry name" value="TPR_REGION"/>
    <property type="match status" value="5"/>
</dbReference>
<dbReference type="RefSeq" id="WP_053820403.1">
    <property type="nucleotide sequence ID" value="NZ_CP006911.1"/>
</dbReference>
<dbReference type="Pfam" id="PF13431">
    <property type="entry name" value="TPR_17"/>
    <property type="match status" value="1"/>
</dbReference>
<dbReference type="InterPro" id="IPR029489">
    <property type="entry name" value="OGT/SEC/SPY_C"/>
</dbReference>
<feature type="repeat" description="TPR" evidence="8">
    <location>
        <begin position="113"/>
        <end position="146"/>
    </location>
</feature>
<feature type="repeat" description="TPR" evidence="8">
    <location>
        <begin position="79"/>
        <end position="112"/>
    </location>
</feature>
<dbReference type="EC" id="2.4.1.255" evidence="3"/>
<evidence type="ECO:0000256" key="4">
    <source>
        <dbReference type="ARBA" id="ARBA00022676"/>
    </source>
</evidence>
<dbReference type="PANTHER" id="PTHR44366">
    <property type="entry name" value="UDP-N-ACETYLGLUCOSAMINE--PEPTIDE N-ACETYLGLUCOSAMINYLTRANSFERASE 110 KDA SUBUNIT"/>
    <property type="match status" value="1"/>
</dbReference>
<evidence type="ECO:0000256" key="2">
    <source>
        <dbReference type="ARBA" id="ARBA00005386"/>
    </source>
</evidence>
<evidence type="ECO:0000256" key="7">
    <source>
        <dbReference type="ARBA" id="ARBA00022803"/>
    </source>
</evidence>
<feature type="repeat" description="TPR" evidence="8">
    <location>
        <begin position="45"/>
        <end position="78"/>
    </location>
</feature>
<protein>
    <recommendedName>
        <fullName evidence="3">protein O-GlcNAc transferase</fullName>
        <ecNumber evidence="3">2.4.1.255</ecNumber>
    </recommendedName>
</protein>
<reference evidence="10 11" key="1">
    <citation type="journal article" date="2015" name="Genome Announc.">
        <title>Genome Sequence of 'Candidatus Thioglobus singularis' Strain PS1, a Mixotroph from the SUP05 Clade of Marine Gammaproteobacteria.</title>
        <authorList>
            <person name="Marshall K.T."/>
            <person name="Morris R.M."/>
        </authorList>
    </citation>
    <scope>NUCLEOTIDE SEQUENCE [LARGE SCALE GENOMIC DNA]</scope>
    <source>
        <strain evidence="10 11">PS1</strain>
    </source>
</reference>
<feature type="domain" description="O-GlcNAc transferase C-terminal" evidence="9">
    <location>
        <begin position="623"/>
        <end position="812"/>
    </location>
</feature>
<sequence>MTGQNQQKVLSKEQIDYVINLYSSGQYQDAIDQIKILNEAYPNVPFLFNLIGACYKELGKLEGAVKMFGTAVDIKPDYAEAYKNLGITLRGTGQLEGAVKSLRKALALDSGYVDAHYNLAITLNELGQYDDAINSYQKAIAINRNFADAHNNLGNLFKDLGQTDKAIKSYIRAIDISPQFAQAHNNLGTALVDHERFDDAVKSYNKAIEINPKFYEAHNNLGQVLIALGQFKAGVDSFKKAIDINPRFAEAYYNFGLVLKELKHFDDAINNFHSAVSVKPDFFEALNNIGSCLSFLGRVDEAIKFYEKALIINSEYAYAHHDLGNALVSIGQSQVGVKSLENAIKINPEFAEAHTSLGNFFKTRKQRDKSQTYYETAYKIKPDMDFLFGEILNNQRNLCAWPDLPGSLIKLEKKIINNEKVIAPFALLSLVDSPELQRKAAEIKANSDFPKNYDLPIADLYPKHSKIRIGYFSGDFKIHPVSTLTAQLYEMHNRDHFEIHAFSFGKATNDEMNLRIKAGVDQFHDVDLMSHKDIVHFVRSLEIDIAVDLSGYTAKARTDIFAMSVAPIQLSYIGYLGSMGAEYYDYLIADPVMIPKESQKYYMEKIVYLPSFQVNDSKDLPPNIVMTRKDVGLPDKGFVFCCFNNTYKITPTTFDSWARILKAVEDSVLIIFANNELSKANLTKEIKKRGVAAERLIFGLNLERDEYLARYQVADLFLDTQPYNAGTTASDALKMGLPMLTIKGEAYQARMGASIVNALNLPELITTSSKEYESLAIELAKNPEKLNKIKEKLQNNLSTAPLFDTPLFTKNLESAYTQMYERYHKGLEPDHIYVK</sequence>
<dbReference type="InterPro" id="IPR019734">
    <property type="entry name" value="TPR_rpt"/>
</dbReference>
<evidence type="ECO:0000256" key="1">
    <source>
        <dbReference type="ARBA" id="ARBA00004922"/>
    </source>
</evidence>
<evidence type="ECO:0000313" key="11">
    <source>
        <dbReference type="Proteomes" id="UP000068905"/>
    </source>
</evidence>
<dbReference type="Gene3D" id="3.40.50.2000">
    <property type="entry name" value="Glycogen Phosphorylase B"/>
    <property type="match status" value="1"/>
</dbReference>
<feature type="repeat" description="TPR" evidence="8">
    <location>
        <begin position="351"/>
        <end position="384"/>
    </location>
</feature>
<dbReference type="Pfam" id="PF13414">
    <property type="entry name" value="TPR_11"/>
    <property type="match status" value="3"/>
</dbReference>
<dbReference type="Pfam" id="PF13181">
    <property type="entry name" value="TPR_8"/>
    <property type="match status" value="1"/>
</dbReference>
<dbReference type="Pfam" id="PF00515">
    <property type="entry name" value="TPR_1"/>
    <property type="match status" value="1"/>
</dbReference>
<dbReference type="AlphaFoldDB" id="A0A0M4LIC5"/>
<keyword evidence="11" id="KW-1185">Reference proteome</keyword>
<dbReference type="Proteomes" id="UP000068905">
    <property type="component" value="Chromosome"/>
</dbReference>
<dbReference type="PANTHER" id="PTHR44366:SF1">
    <property type="entry name" value="UDP-N-ACETYLGLUCOSAMINE--PEPTIDE N-ACETYLGLUCOSAMINYLTRANSFERASE 110 KDA SUBUNIT"/>
    <property type="match status" value="1"/>
</dbReference>
<proteinExistence type="inferred from homology"/>
<feature type="repeat" description="TPR" evidence="8">
    <location>
        <begin position="147"/>
        <end position="180"/>
    </location>
</feature>
<evidence type="ECO:0000256" key="8">
    <source>
        <dbReference type="PROSITE-ProRule" id="PRU00339"/>
    </source>
</evidence>
<accession>A0A0M4LIC5</accession>
<dbReference type="STRING" id="1125411.W908_06395"/>
<dbReference type="EMBL" id="CP006911">
    <property type="protein sequence ID" value="ALE02752.1"/>
    <property type="molecule type" value="Genomic_DNA"/>
</dbReference>
<dbReference type="Gene3D" id="1.25.40.10">
    <property type="entry name" value="Tetratricopeptide repeat domain"/>
    <property type="match status" value="3"/>
</dbReference>
<comment type="pathway">
    <text evidence="1">Protein modification; protein glycosylation.</text>
</comment>
<feature type="repeat" description="TPR" evidence="8">
    <location>
        <begin position="181"/>
        <end position="214"/>
    </location>
</feature>
<evidence type="ECO:0000256" key="5">
    <source>
        <dbReference type="ARBA" id="ARBA00022679"/>
    </source>
</evidence>
<dbReference type="OrthoDB" id="129043at2"/>
<keyword evidence="7 8" id="KW-0802">TPR repeat</keyword>
<feature type="repeat" description="TPR" evidence="8">
    <location>
        <begin position="317"/>
        <end position="350"/>
    </location>
</feature>
<name>A0A0M4LIC5_9GAMM</name>
<gene>
    <name evidence="10" type="ORF">W908_06395</name>
</gene>
<keyword evidence="5" id="KW-0808">Transferase</keyword>
<evidence type="ECO:0000256" key="6">
    <source>
        <dbReference type="ARBA" id="ARBA00022737"/>
    </source>
</evidence>
<evidence type="ECO:0000259" key="9">
    <source>
        <dbReference type="Pfam" id="PF13844"/>
    </source>
</evidence>
<feature type="repeat" description="TPR" evidence="8">
    <location>
        <begin position="249"/>
        <end position="282"/>
    </location>
</feature>
<evidence type="ECO:0000313" key="10">
    <source>
        <dbReference type="EMBL" id="ALE02752.1"/>
    </source>
</evidence>
<feature type="domain" description="O-GlcNAc transferase C-terminal" evidence="9">
    <location>
        <begin position="460"/>
        <end position="619"/>
    </location>
</feature>
<dbReference type="Gene3D" id="3.40.50.11380">
    <property type="match status" value="1"/>
</dbReference>
<keyword evidence="6" id="KW-0677">Repeat</keyword>
<comment type="similarity">
    <text evidence="2">Belongs to the glycosyltransferase 41 family. O-GlcNAc transferase subfamily.</text>
</comment>
<dbReference type="SMART" id="SM00028">
    <property type="entry name" value="TPR"/>
    <property type="match status" value="10"/>
</dbReference>
<organism evidence="10 11">
    <name type="scientific">Candidatus Pseudothioglobus singularis PS1</name>
    <dbReference type="NCBI Taxonomy" id="1125411"/>
    <lineage>
        <taxon>Bacteria</taxon>
        <taxon>Pseudomonadati</taxon>
        <taxon>Pseudomonadota</taxon>
        <taxon>Gammaproteobacteria</taxon>
        <taxon>Candidatus Pseudothioglobaceae</taxon>
        <taxon>Candidatus Pseudothioglobus</taxon>
    </lineage>
</organism>
<dbReference type="SUPFAM" id="SSF48452">
    <property type="entry name" value="TPR-like"/>
    <property type="match status" value="2"/>
</dbReference>
<dbReference type="InterPro" id="IPR037919">
    <property type="entry name" value="OGT"/>
</dbReference>